<dbReference type="AlphaFoldDB" id="A0A7S3ZSZ0"/>
<feature type="domain" description="MYND-type" evidence="8">
    <location>
        <begin position="553"/>
        <end position="591"/>
    </location>
</feature>
<feature type="domain" description="MYND-type" evidence="8">
    <location>
        <begin position="617"/>
        <end position="655"/>
    </location>
</feature>
<keyword evidence="6" id="KW-0812">Transmembrane</keyword>
<evidence type="ECO:0000313" key="11">
    <source>
        <dbReference type="Proteomes" id="UP000789595"/>
    </source>
</evidence>
<proteinExistence type="predicted"/>
<keyword evidence="7" id="KW-0732">Signal</keyword>
<evidence type="ECO:0000256" key="2">
    <source>
        <dbReference type="ARBA" id="ARBA00022771"/>
    </source>
</evidence>
<reference evidence="10" key="2">
    <citation type="submission" date="2021-11" db="EMBL/GenBank/DDBJ databases">
        <authorList>
            <consortium name="Genoscope - CEA"/>
            <person name="William W."/>
        </authorList>
    </citation>
    <scope>NUCLEOTIDE SEQUENCE</scope>
</reference>
<organism evidence="9">
    <name type="scientific">Pelagomonas calceolata</name>
    <dbReference type="NCBI Taxonomy" id="35677"/>
    <lineage>
        <taxon>Eukaryota</taxon>
        <taxon>Sar</taxon>
        <taxon>Stramenopiles</taxon>
        <taxon>Ochrophyta</taxon>
        <taxon>Pelagophyceae</taxon>
        <taxon>Pelagomonadales</taxon>
        <taxon>Pelagomonadaceae</taxon>
        <taxon>Pelagomonas</taxon>
    </lineage>
</organism>
<dbReference type="PROSITE" id="PS50865">
    <property type="entry name" value="ZF_MYND_2"/>
    <property type="match status" value="2"/>
</dbReference>
<dbReference type="Proteomes" id="UP000789595">
    <property type="component" value="Unassembled WGS sequence"/>
</dbReference>
<evidence type="ECO:0000256" key="4">
    <source>
        <dbReference type="PROSITE-ProRule" id="PRU00134"/>
    </source>
</evidence>
<evidence type="ECO:0000313" key="10">
    <source>
        <dbReference type="EMBL" id="CAH0374196.1"/>
    </source>
</evidence>
<feature type="compositionally biased region" description="Polar residues" evidence="5">
    <location>
        <begin position="659"/>
        <end position="676"/>
    </location>
</feature>
<feature type="transmembrane region" description="Helical" evidence="6">
    <location>
        <begin position="192"/>
        <end position="215"/>
    </location>
</feature>
<dbReference type="EMBL" id="CAKKNE010000004">
    <property type="protein sequence ID" value="CAH0374196.1"/>
    <property type="molecule type" value="Genomic_DNA"/>
</dbReference>
<feature type="region of interest" description="Disordered" evidence="5">
    <location>
        <begin position="654"/>
        <end position="703"/>
    </location>
</feature>
<keyword evidence="11" id="KW-1185">Reference proteome</keyword>
<evidence type="ECO:0000259" key="8">
    <source>
        <dbReference type="PROSITE" id="PS50865"/>
    </source>
</evidence>
<name>A0A7S3ZSZ0_9STRA</name>
<dbReference type="Gene3D" id="6.10.140.2220">
    <property type="match status" value="2"/>
</dbReference>
<evidence type="ECO:0000313" key="9">
    <source>
        <dbReference type="EMBL" id="CAE0692967.1"/>
    </source>
</evidence>
<keyword evidence="2 4" id="KW-0863">Zinc-finger</keyword>
<feature type="transmembrane region" description="Helical" evidence="6">
    <location>
        <begin position="433"/>
        <end position="453"/>
    </location>
</feature>
<dbReference type="InterPro" id="IPR002893">
    <property type="entry name" value="Znf_MYND"/>
</dbReference>
<feature type="transmembrane region" description="Helical" evidence="6">
    <location>
        <begin position="505"/>
        <end position="527"/>
    </location>
</feature>
<feature type="transmembrane region" description="Helical" evidence="6">
    <location>
        <begin position="227"/>
        <end position="247"/>
    </location>
</feature>
<dbReference type="Pfam" id="PF01753">
    <property type="entry name" value="zf-MYND"/>
    <property type="match status" value="2"/>
</dbReference>
<feature type="signal peptide" evidence="7">
    <location>
        <begin position="1"/>
        <end position="18"/>
    </location>
</feature>
<gene>
    <name evidence="9" type="ORF">PCAL00307_LOCUS8403</name>
    <name evidence="10" type="ORF">PECAL_4P14660</name>
</gene>
<dbReference type="SUPFAM" id="SSF144232">
    <property type="entry name" value="HIT/MYND zinc finger-like"/>
    <property type="match status" value="2"/>
</dbReference>
<dbReference type="GO" id="GO:0008270">
    <property type="term" value="F:zinc ion binding"/>
    <property type="evidence" value="ECO:0007669"/>
    <property type="project" value="UniProtKB-KW"/>
</dbReference>
<dbReference type="PROSITE" id="PS01360">
    <property type="entry name" value="ZF_MYND_1"/>
    <property type="match status" value="2"/>
</dbReference>
<keyword evidence="3" id="KW-0862">Zinc</keyword>
<feature type="chain" id="PRO_5036212251" description="MYND-type domain-containing protein" evidence="7">
    <location>
        <begin position="19"/>
        <end position="703"/>
    </location>
</feature>
<evidence type="ECO:0000256" key="7">
    <source>
        <dbReference type="SAM" id="SignalP"/>
    </source>
</evidence>
<keyword evidence="6" id="KW-1133">Transmembrane helix</keyword>
<evidence type="ECO:0000256" key="3">
    <source>
        <dbReference type="ARBA" id="ARBA00022833"/>
    </source>
</evidence>
<dbReference type="OrthoDB" id="199624at2759"/>
<evidence type="ECO:0000256" key="6">
    <source>
        <dbReference type="SAM" id="Phobius"/>
    </source>
</evidence>
<evidence type="ECO:0000256" key="1">
    <source>
        <dbReference type="ARBA" id="ARBA00022723"/>
    </source>
</evidence>
<keyword evidence="1" id="KW-0479">Metal-binding</keyword>
<accession>A0A7S3ZSZ0</accession>
<sequence length="703" mass="77041">MMLRALVLAVALAPAARADCEVCKKKHVKEIKSCGAFWTPSKYVGEFAKREGPAPTPSPTPAPVQPCSDSTTGCLYNTYYGYNCYTYDYNGRDCSYYDSNSYECGWYDWDYFKASAQCCACGGGTSWRRLGEAEDEAEDRRFLTHYYDGDDDWWLGDDDEDDDWTDSRSRCHKDVCCAAHENDCCEADVGAIAAFTFALLALVICCIVACSCAACKDCPAGQKSNRRYVVLGFLAFLCAGMQCIAMLRGPLWARTVYHIEITDDEYEEVSYTSGDREWVGECVSDTSTTDSNGNSCSYYDDYDYYCGNYDDSNFDANEMCCACGGGNRDNQWKSGWTEENDLWFWVYKDNSHTEKHVIKEDKVKDCAWISEHDDYGDPRSCKLVSQAAITARYTTGIACLLMAPCALLMLLVACGCRFRCCCPGCPDDATPRIFMTLAVVLAVGGLIAIGGAANFSDQYLKGIESWEKHTEKGDDWRDDDYGRTWSGGQDRDVDMESVSCHWGCAFSILSGLFSLLVGVAAVCLGMLRPVKQTKGLFNPPSTPVPPLGVKHTCAKPGCKKAAKHTCSVCESVYYCSPQHQLDHWPAHKQECSAATRAAPSPPATPLPPKSPARKAVCAMPGCSKAAAHMCSACESVYYCSAEHQMSHWPTHKAACRPSATDSRQPAATAPPQSGSSRGLGRFGWRAPAPAPATDAAGEFEPEA</sequence>
<evidence type="ECO:0000256" key="5">
    <source>
        <dbReference type="SAM" id="MobiDB-lite"/>
    </source>
</evidence>
<dbReference type="EMBL" id="HBIW01009845">
    <property type="protein sequence ID" value="CAE0692967.1"/>
    <property type="molecule type" value="Transcribed_RNA"/>
</dbReference>
<protein>
    <recommendedName>
        <fullName evidence="8">MYND-type domain-containing protein</fullName>
    </recommendedName>
</protein>
<keyword evidence="6" id="KW-0472">Membrane</keyword>
<feature type="transmembrane region" description="Helical" evidence="6">
    <location>
        <begin position="393"/>
        <end position="413"/>
    </location>
</feature>
<reference evidence="9" key="1">
    <citation type="submission" date="2021-01" db="EMBL/GenBank/DDBJ databases">
        <authorList>
            <person name="Corre E."/>
            <person name="Pelletier E."/>
            <person name="Niang G."/>
            <person name="Scheremetjew M."/>
            <person name="Finn R."/>
            <person name="Kale V."/>
            <person name="Holt S."/>
            <person name="Cochrane G."/>
            <person name="Meng A."/>
            <person name="Brown T."/>
            <person name="Cohen L."/>
        </authorList>
    </citation>
    <scope>NUCLEOTIDE SEQUENCE</scope>
    <source>
        <strain evidence="9">CCMP1756</strain>
    </source>
</reference>